<dbReference type="SUPFAM" id="SSF90229">
    <property type="entry name" value="CCCH zinc finger"/>
    <property type="match status" value="1"/>
</dbReference>
<dbReference type="InterPro" id="IPR000571">
    <property type="entry name" value="Znf_CCCH"/>
</dbReference>
<keyword evidence="1 4" id="KW-0479">Metal-binding</keyword>
<organism evidence="6 7">
    <name type="scientific">Armadillidium nasatum</name>
    <dbReference type="NCBI Taxonomy" id="96803"/>
    <lineage>
        <taxon>Eukaryota</taxon>
        <taxon>Metazoa</taxon>
        <taxon>Ecdysozoa</taxon>
        <taxon>Arthropoda</taxon>
        <taxon>Crustacea</taxon>
        <taxon>Multicrustacea</taxon>
        <taxon>Malacostraca</taxon>
        <taxon>Eumalacostraca</taxon>
        <taxon>Peracarida</taxon>
        <taxon>Isopoda</taxon>
        <taxon>Oniscidea</taxon>
        <taxon>Crinocheta</taxon>
        <taxon>Armadillidiidae</taxon>
        <taxon>Armadillidium</taxon>
    </lineage>
</organism>
<dbReference type="InterPro" id="IPR036855">
    <property type="entry name" value="Znf_CCCH_sf"/>
</dbReference>
<evidence type="ECO:0000256" key="2">
    <source>
        <dbReference type="ARBA" id="ARBA00022771"/>
    </source>
</evidence>
<sequence>MDKFVSSVSDAGDKDLELELLDADVHSELSTTNLELYDWDPLEEEFSKNIHSGYVNNESAEVMLNGLENDDFKNICRYMRYKGICRRGESCPWSHKMPRKGKDVITLKNPFYELQEQLQKDYKEFFRMFDGSFASFGRTCDCKYRKIACSRLLSCQGFTSRRWGRIILFS</sequence>
<dbReference type="PROSITE" id="PS50103">
    <property type="entry name" value="ZF_C3H1"/>
    <property type="match status" value="1"/>
</dbReference>
<evidence type="ECO:0000313" key="6">
    <source>
        <dbReference type="EMBL" id="KAB7495950.1"/>
    </source>
</evidence>
<proteinExistence type="predicted"/>
<dbReference type="EMBL" id="SEYY01021936">
    <property type="protein sequence ID" value="KAB7495950.1"/>
    <property type="molecule type" value="Genomic_DNA"/>
</dbReference>
<evidence type="ECO:0000256" key="1">
    <source>
        <dbReference type="ARBA" id="ARBA00022723"/>
    </source>
</evidence>
<feature type="zinc finger region" description="C3H1-type" evidence="4">
    <location>
        <begin position="70"/>
        <end position="98"/>
    </location>
</feature>
<name>A0A5N5STG1_9CRUS</name>
<feature type="domain" description="C3H1-type" evidence="5">
    <location>
        <begin position="70"/>
        <end position="98"/>
    </location>
</feature>
<accession>A0A5N5STG1</accession>
<evidence type="ECO:0000256" key="3">
    <source>
        <dbReference type="ARBA" id="ARBA00022833"/>
    </source>
</evidence>
<reference evidence="6 7" key="1">
    <citation type="journal article" date="2019" name="PLoS Biol.">
        <title>Sex chromosomes control vertical transmission of feminizing Wolbachia symbionts in an isopod.</title>
        <authorList>
            <person name="Becking T."/>
            <person name="Chebbi M.A."/>
            <person name="Giraud I."/>
            <person name="Moumen B."/>
            <person name="Laverre T."/>
            <person name="Caubet Y."/>
            <person name="Peccoud J."/>
            <person name="Gilbert C."/>
            <person name="Cordaux R."/>
        </authorList>
    </citation>
    <scope>NUCLEOTIDE SEQUENCE [LARGE SCALE GENOMIC DNA]</scope>
    <source>
        <strain evidence="6">ANa2</strain>
        <tissue evidence="6">Whole body excluding digestive tract and cuticle</tissue>
    </source>
</reference>
<evidence type="ECO:0000259" key="5">
    <source>
        <dbReference type="PROSITE" id="PS50103"/>
    </source>
</evidence>
<keyword evidence="2 4" id="KW-0863">Zinc-finger</keyword>
<protein>
    <recommendedName>
        <fullName evidence="5">C3H1-type domain-containing protein</fullName>
    </recommendedName>
</protein>
<dbReference type="Proteomes" id="UP000326759">
    <property type="component" value="Unassembled WGS sequence"/>
</dbReference>
<keyword evidence="7" id="KW-1185">Reference proteome</keyword>
<dbReference type="GO" id="GO:0008270">
    <property type="term" value="F:zinc ion binding"/>
    <property type="evidence" value="ECO:0007669"/>
    <property type="project" value="UniProtKB-KW"/>
</dbReference>
<evidence type="ECO:0000256" key="4">
    <source>
        <dbReference type="PROSITE-ProRule" id="PRU00723"/>
    </source>
</evidence>
<dbReference type="OrthoDB" id="6359713at2759"/>
<dbReference type="AlphaFoldDB" id="A0A5N5STG1"/>
<comment type="caution">
    <text evidence="6">The sequence shown here is derived from an EMBL/GenBank/DDBJ whole genome shotgun (WGS) entry which is preliminary data.</text>
</comment>
<gene>
    <name evidence="6" type="ORF">Anas_10402</name>
</gene>
<keyword evidence="3 4" id="KW-0862">Zinc</keyword>
<evidence type="ECO:0000313" key="7">
    <source>
        <dbReference type="Proteomes" id="UP000326759"/>
    </source>
</evidence>